<name>A0A0E0AJ39_9ORYZ</name>
<reference evidence="1" key="2">
    <citation type="submission" date="2018-05" db="EMBL/GenBank/DDBJ databases">
        <title>OgluRS3 (Oryza glumaepatula Reference Sequence Version 3).</title>
        <authorList>
            <person name="Zhang J."/>
            <person name="Kudrna D."/>
            <person name="Lee S."/>
            <person name="Talag J."/>
            <person name="Welchert J."/>
            <person name="Wing R.A."/>
        </authorList>
    </citation>
    <scope>NUCLEOTIDE SEQUENCE [LARGE SCALE GENOMIC DNA]</scope>
</reference>
<dbReference type="HOGENOM" id="CLU_1328185_0_0_1"/>
<dbReference type="AlphaFoldDB" id="A0A0E0AJ39"/>
<protein>
    <submittedName>
        <fullName evidence="1">Uncharacterized protein</fullName>
    </submittedName>
</protein>
<dbReference type="EnsemblPlants" id="OGLUM07G11930.1">
    <property type="protein sequence ID" value="OGLUM07G11930.1"/>
    <property type="gene ID" value="OGLUM07G11930"/>
</dbReference>
<dbReference type="Proteomes" id="UP000026961">
    <property type="component" value="Chromosome 7"/>
</dbReference>
<organism evidence="1">
    <name type="scientific">Oryza glumipatula</name>
    <dbReference type="NCBI Taxonomy" id="40148"/>
    <lineage>
        <taxon>Eukaryota</taxon>
        <taxon>Viridiplantae</taxon>
        <taxon>Streptophyta</taxon>
        <taxon>Embryophyta</taxon>
        <taxon>Tracheophyta</taxon>
        <taxon>Spermatophyta</taxon>
        <taxon>Magnoliopsida</taxon>
        <taxon>Liliopsida</taxon>
        <taxon>Poales</taxon>
        <taxon>Poaceae</taxon>
        <taxon>BOP clade</taxon>
        <taxon>Oryzoideae</taxon>
        <taxon>Oryzeae</taxon>
        <taxon>Oryzinae</taxon>
        <taxon>Oryza</taxon>
    </lineage>
</organism>
<reference evidence="1" key="1">
    <citation type="submission" date="2015-04" db="UniProtKB">
        <authorList>
            <consortium name="EnsemblPlants"/>
        </authorList>
    </citation>
    <scope>IDENTIFICATION</scope>
</reference>
<dbReference type="Gramene" id="OGLUM07G11930.1">
    <property type="protein sequence ID" value="OGLUM07G11930.1"/>
    <property type="gene ID" value="OGLUM07G11930"/>
</dbReference>
<sequence length="207" mass="24240">MCHLHRAYKLSLLQIIMRDHAHSVMKSGLPGDGSLLLETNLGKSLVLVRCLNLNAELFGSMWYKWITYTGNGRLVVWKGHLHENFYGDLQIRLILIDELIIFIRVWDQQHTRNLTRWRSAWTHFDCVVTTLMRVDKRENYELTNEDVLAQFSVEYSTENCTLVDMGDFYVQKNHLTCLLSEDEFVNDDVSTITYDEATLEFNCQDIL</sequence>
<accession>A0A0E0AJ39</accession>
<keyword evidence="2" id="KW-1185">Reference proteome</keyword>
<evidence type="ECO:0000313" key="2">
    <source>
        <dbReference type="Proteomes" id="UP000026961"/>
    </source>
</evidence>
<proteinExistence type="predicted"/>
<dbReference type="STRING" id="40148.A0A0E0AJ39"/>
<evidence type="ECO:0000313" key="1">
    <source>
        <dbReference type="EnsemblPlants" id="OGLUM07G11930.1"/>
    </source>
</evidence>